<dbReference type="AlphaFoldDB" id="A0A816D252"/>
<protein>
    <submittedName>
        <fullName evidence="1">Uncharacterized protein</fullName>
    </submittedName>
</protein>
<organism evidence="1 3">
    <name type="scientific">Didymodactylos carnosus</name>
    <dbReference type="NCBI Taxonomy" id="1234261"/>
    <lineage>
        <taxon>Eukaryota</taxon>
        <taxon>Metazoa</taxon>
        <taxon>Spiralia</taxon>
        <taxon>Gnathifera</taxon>
        <taxon>Rotifera</taxon>
        <taxon>Eurotatoria</taxon>
        <taxon>Bdelloidea</taxon>
        <taxon>Philodinida</taxon>
        <taxon>Philodinidae</taxon>
        <taxon>Didymodactylos</taxon>
    </lineage>
</organism>
<reference evidence="1" key="1">
    <citation type="submission" date="2021-02" db="EMBL/GenBank/DDBJ databases">
        <authorList>
            <person name="Nowell W R."/>
        </authorList>
    </citation>
    <scope>NUCLEOTIDE SEQUENCE</scope>
</reference>
<accession>A0A816D252</accession>
<sequence>FLLPHTKSWKFIIEVPYSNVCGVGVKENFNQILPILSIIFSSTLEEITDENYQLSIAKEEELVARFLKAYDDRTIDRISVTTNDGIDIDVSFEPITNADQCCTYIYNCIRKYAPDLPKNKIYELSFTKFLYRRVRFFEKHYYRGNQTIKRLGSIAMQQMINEAKSLTQINFRDSHYPRVYLVYDPEFSLHLLHGDWNHVSSDLKSLLGTNDPLKSEYYAKKDYYAECLAWLINIKYETFMKIVHETKFILTENFAYKLFHVHERKLTKLALIIEDLENDDEDEAELLNQRPTQMPALPAAAQQAQNNESIDDVLLKEIEQSLKNEEFKKTILYHIWKTILNVSTENATGFNSNFN</sequence>
<evidence type="ECO:0000313" key="2">
    <source>
        <dbReference type="EMBL" id="CAF4529532.1"/>
    </source>
</evidence>
<dbReference type="Proteomes" id="UP000681722">
    <property type="component" value="Unassembled WGS sequence"/>
</dbReference>
<dbReference type="EMBL" id="CAJNOQ010043545">
    <property type="protein sequence ID" value="CAF1630707.1"/>
    <property type="molecule type" value="Genomic_DNA"/>
</dbReference>
<proteinExistence type="predicted"/>
<comment type="caution">
    <text evidence="1">The sequence shown here is derived from an EMBL/GenBank/DDBJ whole genome shotgun (WGS) entry which is preliminary data.</text>
</comment>
<dbReference type="Proteomes" id="UP000663829">
    <property type="component" value="Unassembled WGS sequence"/>
</dbReference>
<keyword evidence="3" id="KW-1185">Reference proteome</keyword>
<dbReference type="EMBL" id="CAJOBC010111379">
    <property type="protein sequence ID" value="CAF4529532.1"/>
    <property type="molecule type" value="Genomic_DNA"/>
</dbReference>
<name>A0A816D252_9BILA</name>
<evidence type="ECO:0000313" key="1">
    <source>
        <dbReference type="EMBL" id="CAF1630707.1"/>
    </source>
</evidence>
<gene>
    <name evidence="1" type="ORF">GPM918_LOCUS44330</name>
    <name evidence="2" type="ORF">SRO942_LOCUS46131</name>
</gene>
<feature type="non-terminal residue" evidence="1">
    <location>
        <position position="1"/>
    </location>
</feature>
<evidence type="ECO:0000313" key="3">
    <source>
        <dbReference type="Proteomes" id="UP000663829"/>
    </source>
</evidence>